<feature type="domain" description="Major facilitator superfamily (MFS) profile" evidence="10">
    <location>
        <begin position="68"/>
        <end position="501"/>
    </location>
</feature>
<name>A0A9P3G0P7_9APHY</name>
<protein>
    <submittedName>
        <fullName evidence="11">MFS general substrate transporter</fullName>
    </submittedName>
</protein>
<comment type="similarity">
    <text evidence="7">Belongs to the major facilitator superfamily. DHA1 family. Polyamines/proton antiporter (TC 2.A.1.2.16) subfamily.</text>
</comment>
<dbReference type="Gene3D" id="1.20.1250.20">
    <property type="entry name" value="MFS general substrate transporter like domains"/>
    <property type="match status" value="1"/>
</dbReference>
<feature type="transmembrane region" description="Helical" evidence="9">
    <location>
        <begin position="404"/>
        <end position="423"/>
    </location>
</feature>
<reference evidence="11 12" key="1">
    <citation type="submission" date="2021-08" db="EMBL/GenBank/DDBJ databases">
        <title>Draft Genome Sequence of Phanerochaete sordida strain YK-624.</title>
        <authorList>
            <person name="Mori T."/>
            <person name="Dohra H."/>
            <person name="Suzuki T."/>
            <person name="Kawagishi H."/>
            <person name="Hirai H."/>
        </authorList>
    </citation>
    <scope>NUCLEOTIDE SEQUENCE [LARGE SCALE GENOMIC DNA]</scope>
    <source>
        <strain evidence="11 12">YK-624</strain>
    </source>
</reference>
<dbReference type="GO" id="GO:0005886">
    <property type="term" value="C:plasma membrane"/>
    <property type="evidence" value="ECO:0007669"/>
    <property type="project" value="UniProtKB-SubCell"/>
</dbReference>
<sequence length="539" mass="59228">MPLQLEPRARDEEESASVKSEKADFQADQPVPRRFPGQGTPEDPYVVDWDIGDPENPYNWSRRRRWIITMQLAIGTWTVSFCSSSYSGGLESMAQELHMSKEVAILGVSLYVLGFGLGPLFFAPISEVYGRRRVFLLTYSVYTMFHLGGALGHNTATILTTRMLAGIFGSSPLTNASGVLADMWVARDRGVVSAIYATAPFMGPVIGPIVGGWIVETRLGWRFNFWLMFIFSALSLVFGFIVMSETYAPALLRRRARTLRKQTGEAYVSTFDVGRTKSLRQLMLLSLKRPFVFLATEPIVLLFALYIAIVYATLYAFFAAFPLVFQGARGFSPGEGGLAFLGVGAGVVLGTALAPYQNRLYYAAMRKSESGRAPPEARLYMPMMGAVLCPLGLFWFAWTSLPPTHWIVPILGGFPFGCGIAQIMQGIVQYIMDAYTIYCASAIASTVVLRSIFAAVFPLVSPAMYARLGAAWAASVFAFLSLACMPLPFLFFRYGPLIRSRSKFASRQLGGPTLVASPLETVQEKGKPAGEQTKEPTSP</sequence>
<evidence type="ECO:0000259" key="10">
    <source>
        <dbReference type="PROSITE" id="PS50850"/>
    </source>
</evidence>
<evidence type="ECO:0000256" key="4">
    <source>
        <dbReference type="ARBA" id="ARBA00022692"/>
    </source>
</evidence>
<evidence type="ECO:0000256" key="3">
    <source>
        <dbReference type="ARBA" id="ARBA00022475"/>
    </source>
</evidence>
<feature type="transmembrane region" description="Helical" evidence="9">
    <location>
        <begin position="163"/>
        <end position="181"/>
    </location>
</feature>
<keyword evidence="5 9" id="KW-1133">Transmembrane helix</keyword>
<feature type="transmembrane region" description="Helical" evidence="9">
    <location>
        <begin position="291"/>
        <end position="318"/>
    </location>
</feature>
<comment type="subcellular location">
    <subcellularLocation>
        <location evidence="1">Cell membrane</location>
        <topology evidence="1">Multi-pass membrane protein</topology>
    </subcellularLocation>
</comment>
<evidence type="ECO:0000313" key="11">
    <source>
        <dbReference type="EMBL" id="GJE86838.1"/>
    </source>
</evidence>
<keyword evidence="6 9" id="KW-0472">Membrane</keyword>
<dbReference type="EMBL" id="BPQB01000005">
    <property type="protein sequence ID" value="GJE86838.1"/>
    <property type="molecule type" value="Genomic_DNA"/>
</dbReference>
<evidence type="ECO:0000256" key="8">
    <source>
        <dbReference type="SAM" id="MobiDB-lite"/>
    </source>
</evidence>
<feature type="transmembrane region" description="Helical" evidence="9">
    <location>
        <begin position="134"/>
        <end position="151"/>
    </location>
</feature>
<dbReference type="Proteomes" id="UP000703269">
    <property type="component" value="Unassembled WGS sequence"/>
</dbReference>
<organism evidence="11 12">
    <name type="scientific">Phanerochaete sordida</name>
    <dbReference type="NCBI Taxonomy" id="48140"/>
    <lineage>
        <taxon>Eukaryota</taxon>
        <taxon>Fungi</taxon>
        <taxon>Dikarya</taxon>
        <taxon>Basidiomycota</taxon>
        <taxon>Agaricomycotina</taxon>
        <taxon>Agaricomycetes</taxon>
        <taxon>Polyporales</taxon>
        <taxon>Phanerochaetaceae</taxon>
        <taxon>Phanerochaete</taxon>
    </lineage>
</organism>
<comment type="caution">
    <text evidence="11">The sequence shown here is derived from an EMBL/GenBank/DDBJ whole genome shotgun (WGS) entry which is preliminary data.</text>
</comment>
<evidence type="ECO:0000256" key="7">
    <source>
        <dbReference type="ARBA" id="ARBA00038459"/>
    </source>
</evidence>
<keyword evidence="4 9" id="KW-0812">Transmembrane</keyword>
<evidence type="ECO:0000256" key="2">
    <source>
        <dbReference type="ARBA" id="ARBA00022448"/>
    </source>
</evidence>
<dbReference type="SUPFAM" id="SSF103473">
    <property type="entry name" value="MFS general substrate transporter"/>
    <property type="match status" value="1"/>
</dbReference>
<feature type="transmembrane region" description="Helical" evidence="9">
    <location>
        <begin position="226"/>
        <end position="252"/>
    </location>
</feature>
<dbReference type="CDD" id="cd17323">
    <property type="entry name" value="MFS_Tpo1_MDR_like"/>
    <property type="match status" value="1"/>
</dbReference>
<dbReference type="InterPro" id="IPR020846">
    <property type="entry name" value="MFS_dom"/>
</dbReference>
<proteinExistence type="inferred from homology"/>
<feature type="transmembrane region" description="Helical" evidence="9">
    <location>
        <begin position="469"/>
        <end position="492"/>
    </location>
</feature>
<feature type="transmembrane region" description="Helical" evidence="9">
    <location>
        <begin position="377"/>
        <end position="398"/>
    </location>
</feature>
<keyword evidence="12" id="KW-1185">Reference proteome</keyword>
<evidence type="ECO:0000313" key="12">
    <source>
        <dbReference type="Proteomes" id="UP000703269"/>
    </source>
</evidence>
<evidence type="ECO:0000256" key="6">
    <source>
        <dbReference type="ARBA" id="ARBA00023136"/>
    </source>
</evidence>
<dbReference type="PROSITE" id="PS50850">
    <property type="entry name" value="MFS"/>
    <property type="match status" value="1"/>
</dbReference>
<dbReference type="Pfam" id="PF07690">
    <property type="entry name" value="MFS_1"/>
    <property type="match status" value="1"/>
</dbReference>
<dbReference type="InterPro" id="IPR011701">
    <property type="entry name" value="MFS"/>
</dbReference>
<dbReference type="InterPro" id="IPR036259">
    <property type="entry name" value="MFS_trans_sf"/>
</dbReference>
<accession>A0A9P3G0P7</accession>
<gene>
    <name evidence="11" type="ORF">PsYK624_029210</name>
</gene>
<dbReference type="GO" id="GO:0022857">
    <property type="term" value="F:transmembrane transporter activity"/>
    <property type="evidence" value="ECO:0007669"/>
    <property type="project" value="InterPro"/>
</dbReference>
<feature type="region of interest" description="Disordered" evidence="8">
    <location>
        <begin position="1"/>
        <end position="41"/>
    </location>
</feature>
<evidence type="ECO:0000256" key="5">
    <source>
        <dbReference type="ARBA" id="ARBA00022989"/>
    </source>
</evidence>
<dbReference type="PANTHER" id="PTHR23502:SF186">
    <property type="entry name" value="MAJOR FACILITATOR SUPERFAMILY (MFS) PROFILE DOMAIN-CONTAINING PROTEIN"/>
    <property type="match status" value="1"/>
</dbReference>
<evidence type="ECO:0000256" key="9">
    <source>
        <dbReference type="SAM" id="Phobius"/>
    </source>
</evidence>
<feature type="transmembrane region" description="Helical" evidence="9">
    <location>
        <begin position="338"/>
        <end position="356"/>
    </location>
</feature>
<feature type="transmembrane region" description="Helical" evidence="9">
    <location>
        <begin position="66"/>
        <end position="88"/>
    </location>
</feature>
<dbReference type="FunFam" id="1.20.1250.20:FF:000011">
    <property type="entry name" value="MFS multidrug transporter, putative"/>
    <property type="match status" value="1"/>
</dbReference>
<evidence type="ECO:0000256" key="1">
    <source>
        <dbReference type="ARBA" id="ARBA00004651"/>
    </source>
</evidence>
<keyword evidence="3" id="KW-1003">Cell membrane</keyword>
<dbReference type="PANTHER" id="PTHR23502">
    <property type="entry name" value="MAJOR FACILITATOR SUPERFAMILY"/>
    <property type="match status" value="1"/>
</dbReference>
<dbReference type="OrthoDB" id="9986881at2759"/>
<feature type="transmembrane region" description="Helical" evidence="9">
    <location>
        <begin position="435"/>
        <end position="457"/>
    </location>
</feature>
<feature type="transmembrane region" description="Helical" evidence="9">
    <location>
        <begin position="193"/>
        <end position="214"/>
    </location>
</feature>
<dbReference type="AlphaFoldDB" id="A0A9P3G0P7"/>
<keyword evidence="2" id="KW-0813">Transport</keyword>
<feature type="transmembrane region" description="Helical" evidence="9">
    <location>
        <begin position="103"/>
        <end position="122"/>
    </location>
</feature>